<reference evidence="3" key="2">
    <citation type="submission" date="2015-01" db="EMBL/GenBank/DDBJ databases">
        <title>Evolutionary Origins and Diversification of the Mycorrhizal Mutualists.</title>
        <authorList>
            <consortium name="DOE Joint Genome Institute"/>
            <consortium name="Mycorrhizal Genomics Consortium"/>
            <person name="Kohler A."/>
            <person name="Kuo A."/>
            <person name="Nagy L.G."/>
            <person name="Floudas D."/>
            <person name="Copeland A."/>
            <person name="Barry K.W."/>
            <person name="Cichocki N."/>
            <person name="Veneault-Fourrey C."/>
            <person name="LaButti K."/>
            <person name="Lindquist E.A."/>
            <person name="Lipzen A."/>
            <person name="Lundell T."/>
            <person name="Morin E."/>
            <person name="Murat C."/>
            <person name="Riley R."/>
            <person name="Ohm R."/>
            <person name="Sun H."/>
            <person name="Tunlid A."/>
            <person name="Henrissat B."/>
            <person name="Grigoriev I.V."/>
            <person name="Hibbett D.S."/>
            <person name="Martin F."/>
        </authorList>
    </citation>
    <scope>NUCLEOTIDE SEQUENCE [LARGE SCALE GENOMIC DNA]</scope>
    <source>
        <strain evidence="3">441</strain>
    </source>
</reference>
<dbReference type="EMBL" id="KN834103">
    <property type="protein sequence ID" value="KIK12232.1"/>
    <property type="molecule type" value="Genomic_DNA"/>
</dbReference>
<dbReference type="Gene3D" id="3.30.420.10">
    <property type="entry name" value="Ribonuclease H-like superfamily/Ribonuclease H"/>
    <property type="match status" value="1"/>
</dbReference>
<gene>
    <name evidence="2" type="ORF">PISMIDRAFT_121224</name>
</gene>
<dbReference type="OrthoDB" id="2142724at2759"/>
<dbReference type="GO" id="GO:0003676">
    <property type="term" value="F:nucleic acid binding"/>
    <property type="evidence" value="ECO:0007669"/>
    <property type="project" value="InterPro"/>
</dbReference>
<dbReference type="STRING" id="765257.A0A0C9YPD2"/>
<dbReference type="InterPro" id="IPR038717">
    <property type="entry name" value="Tc1-like_DDE_dom"/>
</dbReference>
<feature type="non-terminal residue" evidence="2">
    <location>
        <position position="1"/>
    </location>
</feature>
<evidence type="ECO:0000313" key="3">
    <source>
        <dbReference type="Proteomes" id="UP000054018"/>
    </source>
</evidence>
<protein>
    <recommendedName>
        <fullName evidence="1">Tc1-like transposase DDE domain-containing protein</fullName>
    </recommendedName>
</protein>
<dbReference type="Pfam" id="PF13358">
    <property type="entry name" value="DDE_3"/>
    <property type="match status" value="1"/>
</dbReference>
<dbReference type="HOGENOM" id="CLU_056788_11_2_1"/>
<name>A0A0C9YPD2_9AGAM</name>
<keyword evidence="3" id="KW-1185">Reference proteome</keyword>
<evidence type="ECO:0000313" key="2">
    <source>
        <dbReference type="EMBL" id="KIK12232.1"/>
    </source>
</evidence>
<reference evidence="2 3" key="1">
    <citation type="submission" date="2014-04" db="EMBL/GenBank/DDBJ databases">
        <authorList>
            <consortium name="DOE Joint Genome Institute"/>
            <person name="Kuo A."/>
            <person name="Kohler A."/>
            <person name="Costa M.D."/>
            <person name="Nagy L.G."/>
            <person name="Floudas D."/>
            <person name="Copeland A."/>
            <person name="Barry K.W."/>
            <person name="Cichocki N."/>
            <person name="Veneault-Fourrey C."/>
            <person name="LaButti K."/>
            <person name="Lindquist E.A."/>
            <person name="Lipzen A."/>
            <person name="Lundell T."/>
            <person name="Morin E."/>
            <person name="Murat C."/>
            <person name="Sun H."/>
            <person name="Tunlid A."/>
            <person name="Henrissat B."/>
            <person name="Grigoriev I.V."/>
            <person name="Hibbett D.S."/>
            <person name="Martin F."/>
            <person name="Nordberg H.P."/>
            <person name="Cantor M.N."/>
            <person name="Hua S.X."/>
        </authorList>
    </citation>
    <scope>NUCLEOTIDE SEQUENCE [LARGE SCALE GENOMIC DNA]</scope>
    <source>
        <strain evidence="2 3">441</strain>
    </source>
</reference>
<evidence type="ECO:0000259" key="1">
    <source>
        <dbReference type="Pfam" id="PF13358"/>
    </source>
</evidence>
<dbReference type="PANTHER" id="PTHR46564">
    <property type="entry name" value="TRANSPOSASE"/>
    <property type="match status" value="1"/>
</dbReference>
<dbReference type="PANTHER" id="PTHR46564:SF1">
    <property type="entry name" value="TRANSPOSASE"/>
    <property type="match status" value="1"/>
</dbReference>
<accession>A0A0C9YPD2</accession>
<dbReference type="InterPro" id="IPR036397">
    <property type="entry name" value="RNaseH_sf"/>
</dbReference>
<organism evidence="2 3">
    <name type="scientific">Pisolithus microcarpus 441</name>
    <dbReference type="NCBI Taxonomy" id="765257"/>
    <lineage>
        <taxon>Eukaryota</taxon>
        <taxon>Fungi</taxon>
        <taxon>Dikarya</taxon>
        <taxon>Basidiomycota</taxon>
        <taxon>Agaricomycotina</taxon>
        <taxon>Agaricomycetes</taxon>
        <taxon>Agaricomycetidae</taxon>
        <taxon>Boletales</taxon>
        <taxon>Sclerodermatineae</taxon>
        <taxon>Pisolithaceae</taxon>
        <taxon>Pisolithus</taxon>
    </lineage>
</organism>
<sequence length="143" mass="16526">LYMNKIAEEAPDLNMLMFVDEAARGECMISRRFGCSGRCTHCAIQRWFVWGMQYSIIPAITLNGIIAYNIVEGTVDAERFLKFLKEQVMPFTNPYPSPCSILIMDNFHIHHGEEVHKLVENDHHKCYGLRLNVMGLQYLTLDE</sequence>
<proteinExistence type="predicted"/>
<dbReference type="AlphaFoldDB" id="A0A0C9YPD2"/>
<dbReference type="Proteomes" id="UP000054018">
    <property type="component" value="Unassembled WGS sequence"/>
</dbReference>
<feature type="domain" description="Tc1-like transposase DDE" evidence="1">
    <location>
        <begin position="18"/>
        <end position="125"/>
    </location>
</feature>